<dbReference type="InterPro" id="IPR022953">
    <property type="entry name" value="ATP_PFK"/>
</dbReference>
<feature type="binding site" evidence="14">
    <location>
        <begin position="77"/>
        <end position="78"/>
    </location>
    <ligand>
        <name>ATP</name>
        <dbReference type="ChEBI" id="CHEBI:30616"/>
    </ligand>
</feature>
<protein>
    <recommendedName>
        <fullName evidence="14">ATP-dependent 6-phosphofructokinase</fullName>
        <shortName evidence="14">ATP-PFK</shortName>
        <shortName evidence="14">Phosphofructokinase</shortName>
        <ecNumber evidence="14">2.7.1.11</ecNumber>
    </recommendedName>
    <alternativeName>
        <fullName evidence="14">Phosphohexokinase</fullName>
    </alternativeName>
</protein>
<dbReference type="EMBL" id="PDLO01000001">
    <property type="protein sequence ID" value="PHL00016.1"/>
    <property type="molecule type" value="Genomic_DNA"/>
</dbReference>
<dbReference type="GO" id="GO:0005945">
    <property type="term" value="C:6-phosphofructokinase complex"/>
    <property type="evidence" value="ECO:0007669"/>
    <property type="project" value="TreeGrafter"/>
</dbReference>
<dbReference type="FunFam" id="3.40.50.450:FF:000001">
    <property type="entry name" value="ATP-dependent 6-phosphofructokinase"/>
    <property type="match status" value="1"/>
</dbReference>
<dbReference type="GO" id="GO:0003872">
    <property type="term" value="F:6-phosphofructokinase activity"/>
    <property type="evidence" value="ECO:0007669"/>
    <property type="project" value="UniProtKB-UniRule"/>
</dbReference>
<comment type="function">
    <text evidence="14">Catalyzes the phosphorylation of D-fructose 6-phosphate to fructose 1,6-bisphosphate by ATP, the first committing step of glycolysis.</text>
</comment>
<evidence type="ECO:0000256" key="7">
    <source>
        <dbReference type="ARBA" id="ARBA00022723"/>
    </source>
</evidence>
<feature type="active site" description="Proton acceptor" evidence="14">
    <location>
        <position position="133"/>
    </location>
</feature>
<feature type="binding site" description="in other chain" evidence="14">
    <location>
        <begin position="219"/>
        <end position="221"/>
    </location>
    <ligand>
        <name>ADP</name>
        <dbReference type="ChEBI" id="CHEBI:456216"/>
        <note>allosteric activator; ligand shared between dimeric partners</note>
    </ligand>
</feature>
<evidence type="ECO:0000256" key="13">
    <source>
        <dbReference type="ARBA" id="ARBA00048070"/>
    </source>
</evidence>
<keyword evidence="17" id="KW-1185">Reference proteome</keyword>
<keyword evidence="8 14" id="KW-0547">Nucleotide-binding</keyword>
<dbReference type="InterPro" id="IPR015912">
    <property type="entry name" value="Phosphofructokinase_CS"/>
</dbReference>
<comment type="caution">
    <text evidence="16">The sequence shown here is derived from an EMBL/GenBank/DDBJ whole genome shotgun (WGS) entry which is preliminary data.</text>
</comment>
<feature type="binding site" evidence="14">
    <location>
        <position position="252"/>
    </location>
    <ligand>
        <name>substrate</name>
        <note>ligand shared between dimeric partners</note>
    </ligand>
</feature>
<dbReference type="Proteomes" id="UP000226437">
    <property type="component" value="Unassembled WGS sequence"/>
</dbReference>
<dbReference type="UniPathway" id="UPA00109">
    <property type="reaction ID" value="UER00182"/>
</dbReference>
<organism evidence="16 17">
    <name type="scientific">Neolewinella marina</name>
    <dbReference type="NCBI Taxonomy" id="438751"/>
    <lineage>
        <taxon>Bacteria</taxon>
        <taxon>Pseudomonadati</taxon>
        <taxon>Bacteroidota</taxon>
        <taxon>Saprospiria</taxon>
        <taxon>Saprospirales</taxon>
        <taxon>Lewinellaceae</taxon>
        <taxon>Neolewinella</taxon>
    </lineage>
</organism>
<evidence type="ECO:0000256" key="9">
    <source>
        <dbReference type="ARBA" id="ARBA00022777"/>
    </source>
</evidence>
<feature type="binding site" evidence="14">
    <location>
        <begin position="107"/>
        <end position="110"/>
    </location>
    <ligand>
        <name>ATP</name>
        <dbReference type="ChEBI" id="CHEBI:30616"/>
    </ligand>
</feature>
<evidence type="ECO:0000256" key="8">
    <source>
        <dbReference type="ARBA" id="ARBA00022741"/>
    </source>
</evidence>
<dbReference type="NCBIfam" id="NF002872">
    <property type="entry name" value="PRK03202.1"/>
    <property type="match status" value="1"/>
</dbReference>
<dbReference type="SUPFAM" id="SSF53784">
    <property type="entry name" value="Phosphofructokinase"/>
    <property type="match status" value="1"/>
</dbReference>
<comment type="caution">
    <text evidence="14">Lacks conserved residue(s) required for the propagation of feature annotation.</text>
</comment>
<dbReference type="PANTHER" id="PTHR13697:SF4">
    <property type="entry name" value="ATP-DEPENDENT 6-PHOSPHOFRUCTOKINASE"/>
    <property type="match status" value="1"/>
</dbReference>
<feature type="domain" description="Phosphofructokinase" evidence="15">
    <location>
        <begin position="8"/>
        <end position="284"/>
    </location>
</feature>
<dbReference type="PROSITE" id="PS00433">
    <property type="entry name" value="PHOSPHOFRUCTOKINASE"/>
    <property type="match status" value="1"/>
</dbReference>
<keyword evidence="6 14" id="KW-0808">Transferase</keyword>
<evidence type="ECO:0000256" key="5">
    <source>
        <dbReference type="ARBA" id="ARBA00022533"/>
    </source>
</evidence>
<dbReference type="GO" id="GO:0070095">
    <property type="term" value="F:fructose-6-phosphate binding"/>
    <property type="evidence" value="ECO:0007669"/>
    <property type="project" value="TreeGrafter"/>
</dbReference>
<evidence type="ECO:0000256" key="6">
    <source>
        <dbReference type="ARBA" id="ARBA00022679"/>
    </source>
</evidence>
<dbReference type="GO" id="GO:0030388">
    <property type="term" value="P:fructose 1,6-bisphosphate metabolic process"/>
    <property type="evidence" value="ECO:0007669"/>
    <property type="project" value="TreeGrafter"/>
</dbReference>
<comment type="cofactor">
    <cofactor evidence="1 14">
        <name>Mg(2+)</name>
        <dbReference type="ChEBI" id="CHEBI:18420"/>
    </cofactor>
</comment>
<evidence type="ECO:0000256" key="1">
    <source>
        <dbReference type="ARBA" id="ARBA00001946"/>
    </source>
</evidence>
<dbReference type="NCBIfam" id="TIGR02482">
    <property type="entry name" value="PFKA_ATP"/>
    <property type="match status" value="1"/>
</dbReference>
<comment type="pathway">
    <text evidence="3 14">Carbohydrate degradation; glycolysis; D-glyceraldehyde 3-phosphate and glycerone phosphate from D-glucose: step 3/4.</text>
</comment>
<dbReference type="PIRSF" id="PIRSF000532">
    <property type="entry name" value="ATP_PFK_prok"/>
    <property type="match status" value="1"/>
</dbReference>
<comment type="subunit">
    <text evidence="14">Homotetramer.</text>
</comment>
<evidence type="ECO:0000313" key="16">
    <source>
        <dbReference type="EMBL" id="PHL00016.1"/>
    </source>
</evidence>
<gene>
    <name evidence="14 16" type="primary">pfkA</name>
    <name evidence="16" type="ORF">CGL56_02935</name>
</gene>
<dbReference type="OrthoDB" id="9802503at2"/>
<feature type="binding site" evidence="14">
    <location>
        <position position="16"/>
    </location>
    <ligand>
        <name>ATP</name>
        <dbReference type="ChEBI" id="CHEBI:30616"/>
    </ligand>
</feature>
<evidence type="ECO:0000259" key="15">
    <source>
        <dbReference type="Pfam" id="PF00365"/>
    </source>
</evidence>
<keyword evidence="4 14" id="KW-0963">Cytoplasm</keyword>
<dbReference type="PRINTS" id="PR00476">
    <property type="entry name" value="PHFRCTKINASE"/>
</dbReference>
<dbReference type="GO" id="GO:0016208">
    <property type="term" value="F:AMP binding"/>
    <property type="evidence" value="ECO:0007669"/>
    <property type="project" value="TreeGrafter"/>
</dbReference>
<dbReference type="GO" id="GO:0006002">
    <property type="term" value="P:fructose 6-phosphate metabolic process"/>
    <property type="evidence" value="ECO:0007669"/>
    <property type="project" value="UniProtKB-UniRule"/>
</dbReference>
<keyword evidence="11 14" id="KW-0460">Magnesium</keyword>
<dbReference type="GO" id="GO:0005524">
    <property type="term" value="F:ATP binding"/>
    <property type="evidence" value="ECO:0007669"/>
    <property type="project" value="UniProtKB-UniRule"/>
</dbReference>
<evidence type="ECO:0000256" key="3">
    <source>
        <dbReference type="ARBA" id="ARBA00004679"/>
    </source>
</evidence>
<evidence type="ECO:0000256" key="4">
    <source>
        <dbReference type="ARBA" id="ARBA00022490"/>
    </source>
</evidence>
<dbReference type="InterPro" id="IPR035966">
    <property type="entry name" value="PKF_sf"/>
</dbReference>
<dbReference type="GO" id="GO:0061621">
    <property type="term" value="P:canonical glycolysis"/>
    <property type="evidence" value="ECO:0007669"/>
    <property type="project" value="TreeGrafter"/>
</dbReference>
<keyword evidence="5 14" id="KW-0021">Allosteric enzyme</keyword>
<keyword evidence="9 14" id="KW-0418">Kinase</keyword>
<feature type="binding site" description="in other chain" evidence="14">
    <location>
        <begin position="175"/>
        <end position="177"/>
    </location>
    <ligand>
        <name>substrate</name>
        <note>ligand shared between dimeric partners</note>
    </ligand>
</feature>
<evidence type="ECO:0000313" key="17">
    <source>
        <dbReference type="Proteomes" id="UP000226437"/>
    </source>
</evidence>
<dbReference type="RefSeq" id="WP_099104994.1">
    <property type="nucleotide sequence ID" value="NZ_JAATJF010000001.1"/>
</dbReference>
<dbReference type="FunFam" id="3.40.50.460:FF:000002">
    <property type="entry name" value="ATP-dependent 6-phosphofructokinase"/>
    <property type="match status" value="1"/>
</dbReference>
<keyword evidence="10 14" id="KW-0067">ATP-binding</keyword>
<feature type="binding site" evidence="14">
    <location>
        <position position="168"/>
    </location>
    <ligand>
        <name>substrate</name>
        <note>ligand shared between dimeric partners</note>
    </ligand>
</feature>
<comment type="activity regulation">
    <text evidence="14">Allosterically activated by ADP and other diphosphonucleosides, and allosterically inhibited by phosphoenolpyruvate.</text>
</comment>
<dbReference type="InterPro" id="IPR012828">
    <property type="entry name" value="PFKA_ATP_prok"/>
</dbReference>
<comment type="catalytic activity">
    <reaction evidence="13 14">
        <text>beta-D-fructose 6-phosphate + ATP = beta-D-fructose 1,6-bisphosphate + ADP + H(+)</text>
        <dbReference type="Rhea" id="RHEA:16109"/>
        <dbReference type="ChEBI" id="CHEBI:15378"/>
        <dbReference type="ChEBI" id="CHEBI:30616"/>
        <dbReference type="ChEBI" id="CHEBI:32966"/>
        <dbReference type="ChEBI" id="CHEBI:57634"/>
        <dbReference type="ChEBI" id="CHEBI:456216"/>
        <dbReference type="EC" id="2.7.1.11"/>
    </reaction>
</comment>
<sequence>MERKDIRRIAVFTSGGDAPGMNAALRAVVRTAAWNKLHVYGIERGYEGMIDGHFQRLERRDVANIIQRGGTMLRTARSKRFMTPEGRRAAYEHLKAYDIDACIAIGGNGTFTGAKVFSEEFKIPFIGIPGTIDNDLYGTDYTIGFDTAVNTAIDAVDKIRDTADSHNRLFFVEVMGRNSGYIALYTAIGSGASSVLIPESETDLEDLKSVLRKNKARGKLFSVVIVAEGHPMGGATGIAEKIQHELASMEPKVTVIGHLQRGGAPTASDRLLASRLGFAAVELLLQGAENIAVGIVNGEVTSMPFEDAITKQKIPSDEMIRMASILAI</sequence>
<evidence type="ECO:0000256" key="11">
    <source>
        <dbReference type="ARBA" id="ARBA00022842"/>
    </source>
</evidence>
<dbReference type="InterPro" id="IPR000023">
    <property type="entry name" value="Phosphofructokinase_dom"/>
</dbReference>
<dbReference type="HAMAP" id="MF_00339">
    <property type="entry name" value="Phosphofructokinase_I_B1"/>
    <property type="match status" value="1"/>
</dbReference>
<dbReference type="Gene3D" id="3.40.50.460">
    <property type="entry name" value="Phosphofructokinase domain"/>
    <property type="match status" value="1"/>
</dbReference>
<feature type="binding site" description="in other chain" evidence="14">
    <location>
        <begin position="258"/>
        <end position="261"/>
    </location>
    <ligand>
        <name>substrate</name>
        <note>ligand shared between dimeric partners</note>
    </ligand>
</feature>
<feature type="binding site" evidence="14">
    <location>
        <position position="108"/>
    </location>
    <ligand>
        <name>Mg(2+)</name>
        <dbReference type="ChEBI" id="CHEBI:18420"/>
        <note>catalytic</note>
    </ligand>
</feature>
<feature type="binding site" description="in other chain" evidence="14">
    <location>
        <begin position="131"/>
        <end position="133"/>
    </location>
    <ligand>
        <name>substrate</name>
        <note>ligand shared between dimeric partners</note>
    </ligand>
</feature>
<evidence type="ECO:0000256" key="14">
    <source>
        <dbReference type="HAMAP-Rule" id="MF_00339"/>
    </source>
</evidence>
<comment type="subcellular location">
    <subcellularLocation>
        <location evidence="2 14">Cytoplasm</location>
    </subcellularLocation>
</comment>
<evidence type="ECO:0000256" key="10">
    <source>
        <dbReference type="ARBA" id="ARBA00022840"/>
    </source>
</evidence>
<reference evidence="16 17" key="1">
    <citation type="submission" date="2017-10" db="EMBL/GenBank/DDBJ databases">
        <title>The draft genome sequence of Lewinella marina KCTC 32374.</title>
        <authorList>
            <person name="Wang K."/>
        </authorList>
    </citation>
    <scope>NUCLEOTIDE SEQUENCE [LARGE SCALE GENOMIC DNA]</scope>
    <source>
        <strain evidence="16 17">MKG-38</strain>
    </source>
</reference>
<dbReference type="GO" id="GO:0048029">
    <property type="term" value="F:monosaccharide binding"/>
    <property type="evidence" value="ECO:0007669"/>
    <property type="project" value="TreeGrafter"/>
</dbReference>
<feature type="binding site" description="in other chain" evidence="14">
    <location>
        <position position="228"/>
    </location>
    <ligand>
        <name>substrate</name>
        <note>ligand shared between dimeric partners</note>
    </ligand>
</feature>
<dbReference type="GO" id="GO:0046872">
    <property type="term" value="F:metal ion binding"/>
    <property type="evidence" value="ECO:0007669"/>
    <property type="project" value="UniProtKB-KW"/>
</dbReference>
<evidence type="ECO:0000256" key="12">
    <source>
        <dbReference type="ARBA" id="ARBA00023152"/>
    </source>
</evidence>
<dbReference type="Gene3D" id="3.40.50.450">
    <property type="match status" value="1"/>
</dbReference>
<dbReference type="AlphaFoldDB" id="A0A2G0CJ64"/>
<proteinExistence type="inferred from homology"/>
<feature type="binding site" description="in other chain" evidence="14">
    <location>
        <position position="217"/>
    </location>
    <ligand>
        <name>ADP</name>
        <dbReference type="ChEBI" id="CHEBI:456216"/>
        <note>allosteric activator; ligand shared between dimeric partners</note>
    </ligand>
</feature>
<feature type="binding site" evidence="14">
    <location>
        <begin position="26"/>
        <end position="30"/>
    </location>
    <ligand>
        <name>ADP</name>
        <dbReference type="ChEBI" id="CHEBI:456216"/>
        <note>allosteric activator; ligand shared between dimeric partners</note>
    </ligand>
</feature>
<name>A0A2G0CJ64_9BACT</name>
<feature type="binding site" description="in other chain" evidence="14">
    <location>
        <position position="160"/>
    </location>
    <ligand>
        <name>ADP</name>
        <dbReference type="ChEBI" id="CHEBI:456216"/>
        <note>allosteric activator; ligand shared between dimeric partners</note>
    </ligand>
</feature>
<keyword evidence="7 14" id="KW-0479">Metal-binding</keyword>
<dbReference type="PANTHER" id="PTHR13697">
    <property type="entry name" value="PHOSPHOFRUCTOKINASE"/>
    <property type="match status" value="1"/>
</dbReference>
<dbReference type="EC" id="2.7.1.11" evidence="14"/>
<comment type="similarity">
    <text evidence="14">Belongs to the phosphofructokinase type A (PFKA) family. ATP-dependent PFK group I subfamily. Prokaryotic clade 'B1' sub-subfamily.</text>
</comment>
<keyword evidence="12 14" id="KW-0324">Glycolysis</keyword>
<dbReference type="GO" id="GO:0042802">
    <property type="term" value="F:identical protein binding"/>
    <property type="evidence" value="ECO:0007669"/>
    <property type="project" value="TreeGrafter"/>
</dbReference>
<evidence type="ECO:0000256" key="2">
    <source>
        <dbReference type="ARBA" id="ARBA00004496"/>
    </source>
</evidence>
<dbReference type="InterPro" id="IPR012003">
    <property type="entry name" value="ATP_PFK_prok-type"/>
</dbReference>
<dbReference type="Pfam" id="PF00365">
    <property type="entry name" value="PFK"/>
    <property type="match status" value="1"/>
</dbReference>
<accession>A0A2G0CJ64</accession>